<keyword evidence="1" id="KW-1133">Transmembrane helix</keyword>
<organism evidence="2 3">
    <name type="scientific">Metamycoplasma faucium</name>
    <dbReference type="NCBI Taxonomy" id="56142"/>
    <lineage>
        <taxon>Bacteria</taxon>
        <taxon>Bacillati</taxon>
        <taxon>Mycoplasmatota</taxon>
        <taxon>Mycoplasmoidales</taxon>
        <taxon>Metamycoplasmataceae</taxon>
        <taxon>Metamycoplasma</taxon>
    </lineage>
</organism>
<dbReference type="RefSeq" id="WP_405311371.1">
    <property type="nucleotide sequence ID" value="NZ_CP088155.1"/>
</dbReference>
<reference evidence="2" key="1">
    <citation type="submission" date="2021-11" db="EMBL/GenBank/DDBJ databases">
        <title>The first genome sequence of unculturable Mycoplasma faucium obtained by de novo assembly of metagenomic reads.</title>
        <authorList>
            <person name="Sabat A.J."/>
            <person name="Bathoorn E."/>
            <person name="Akkerboom V."/>
            <person name="Friedrich A.W."/>
        </authorList>
    </citation>
    <scope>NUCLEOTIDE SEQUENCE [LARGE SCALE GENOMIC DNA]</scope>
    <source>
        <strain evidence="2">UMCG-MFM1</strain>
    </source>
</reference>
<sequence>MKSAFTFTILVSILLLVSIYLIIKFLINFKNSIKKTKEVLGKELFIPYVQGFNKKSSSFYNVLLINTLIISTLIASIVLFVRKFTKNNTLDQYSSFYLISIIICGILLVFFNISILVIKKVMFNEPQYKTKDNKILEELRSLKENVGISLTDPCPEKINIDSEKMEKNRVLATNTLLKFSAFYNNMDNIVLKKQYQEYLSEIFKINLFYSSLDDIQKGSTLDNLDYYAKIENNDNDPKMKIQNEIKWMESIDRKVEIIRESNGIESNIGTKEYGKKYDEYLETIRSQDPNYALIQKNTWLTYRDYEFEDLFYNPHAKVSYSLDEKTDEVFEKPLDEFLEEYKKYLIIKFYKNK</sequence>
<evidence type="ECO:0000313" key="2">
    <source>
        <dbReference type="EMBL" id="WYM97110.1"/>
    </source>
</evidence>
<feature type="transmembrane region" description="Helical" evidence="1">
    <location>
        <begin position="6"/>
        <end position="27"/>
    </location>
</feature>
<keyword evidence="3" id="KW-1185">Reference proteome</keyword>
<dbReference type="EMBL" id="CP088155">
    <property type="protein sequence ID" value="WYM97110.1"/>
    <property type="molecule type" value="Genomic_DNA"/>
</dbReference>
<evidence type="ECO:0000256" key="1">
    <source>
        <dbReference type="SAM" id="Phobius"/>
    </source>
</evidence>
<feature type="transmembrane region" description="Helical" evidence="1">
    <location>
        <begin position="96"/>
        <end position="118"/>
    </location>
</feature>
<accession>A0ABZ2TKY8</accession>
<gene>
    <name evidence="2" type="ORF">LQ356_02780</name>
</gene>
<name>A0ABZ2TKY8_9BACT</name>
<feature type="transmembrane region" description="Helical" evidence="1">
    <location>
        <begin position="59"/>
        <end position="81"/>
    </location>
</feature>
<keyword evidence="1" id="KW-0812">Transmembrane</keyword>
<dbReference type="Proteomes" id="UP001622612">
    <property type="component" value="Chromosome"/>
</dbReference>
<proteinExistence type="predicted"/>
<protein>
    <submittedName>
        <fullName evidence="2">ABC transporter permease</fullName>
    </submittedName>
</protein>
<keyword evidence="1" id="KW-0472">Membrane</keyword>
<evidence type="ECO:0000313" key="3">
    <source>
        <dbReference type="Proteomes" id="UP001622612"/>
    </source>
</evidence>